<reference evidence="1" key="1">
    <citation type="submission" date="2019-10" db="EMBL/GenBank/DDBJ databases">
        <authorList>
            <consortium name="DOE Joint Genome Institute"/>
            <person name="Kuo A."/>
            <person name="Miyauchi S."/>
            <person name="Kiss E."/>
            <person name="Drula E."/>
            <person name="Kohler A."/>
            <person name="Sanchez-Garcia M."/>
            <person name="Andreopoulos B."/>
            <person name="Barry K.W."/>
            <person name="Bonito G."/>
            <person name="Buee M."/>
            <person name="Carver A."/>
            <person name="Chen C."/>
            <person name="Cichocki N."/>
            <person name="Clum A."/>
            <person name="Culley D."/>
            <person name="Crous P.W."/>
            <person name="Fauchery L."/>
            <person name="Girlanda M."/>
            <person name="Hayes R."/>
            <person name="Keri Z."/>
            <person name="LaButti K."/>
            <person name="Lipzen A."/>
            <person name="Lombard V."/>
            <person name="Magnuson J."/>
            <person name="Maillard F."/>
            <person name="Morin E."/>
            <person name="Murat C."/>
            <person name="Nolan M."/>
            <person name="Ohm R."/>
            <person name="Pangilinan J."/>
            <person name="Pereira M."/>
            <person name="Perotto S."/>
            <person name="Peter M."/>
            <person name="Riley R."/>
            <person name="Sitrit Y."/>
            <person name="Stielow B."/>
            <person name="Szollosi G."/>
            <person name="Zifcakova L."/>
            <person name="Stursova M."/>
            <person name="Spatafora J.W."/>
            <person name="Tedersoo L."/>
            <person name="Vaario L.-M."/>
            <person name="Yamada A."/>
            <person name="Yan M."/>
            <person name="Wang P."/>
            <person name="Xu J."/>
            <person name="Bruns T."/>
            <person name="Baldrian P."/>
            <person name="Vilgalys R."/>
            <person name="Henrissat B."/>
            <person name="Grigoriev I.V."/>
            <person name="Hibbett D."/>
            <person name="Nagy L.G."/>
            <person name="Martin F.M."/>
        </authorList>
    </citation>
    <scope>NUCLEOTIDE SEQUENCE</scope>
    <source>
        <strain evidence="1">Prilba</strain>
    </source>
</reference>
<comment type="caution">
    <text evidence="1">The sequence shown here is derived from an EMBL/GenBank/DDBJ whole genome shotgun (WGS) entry which is preliminary data.</text>
</comment>
<organism evidence="1 2">
    <name type="scientific">Russula ochroleuca</name>
    <dbReference type="NCBI Taxonomy" id="152965"/>
    <lineage>
        <taxon>Eukaryota</taxon>
        <taxon>Fungi</taxon>
        <taxon>Dikarya</taxon>
        <taxon>Basidiomycota</taxon>
        <taxon>Agaricomycotina</taxon>
        <taxon>Agaricomycetes</taxon>
        <taxon>Russulales</taxon>
        <taxon>Russulaceae</taxon>
        <taxon>Russula</taxon>
    </lineage>
</organism>
<evidence type="ECO:0000313" key="1">
    <source>
        <dbReference type="EMBL" id="KAF8461463.1"/>
    </source>
</evidence>
<evidence type="ECO:0000313" key="2">
    <source>
        <dbReference type="Proteomes" id="UP000759537"/>
    </source>
</evidence>
<name>A0A9P5JUF8_9AGAM</name>
<dbReference type="AlphaFoldDB" id="A0A9P5JUF8"/>
<gene>
    <name evidence="1" type="ORF">DFH94DRAFT_85982</name>
</gene>
<reference evidence="1" key="2">
    <citation type="journal article" date="2020" name="Nat. Commun.">
        <title>Large-scale genome sequencing of mycorrhizal fungi provides insights into the early evolution of symbiotic traits.</title>
        <authorList>
            <person name="Miyauchi S."/>
            <person name="Kiss E."/>
            <person name="Kuo A."/>
            <person name="Drula E."/>
            <person name="Kohler A."/>
            <person name="Sanchez-Garcia M."/>
            <person name="Morin E."/>
            <person name="Andreopoulos B."/>
            <person name="Barry K.W."/>
            <person name="Bonito G."/>
            <person name="Buee M."/>
            <person name="Carver A."/>
            <person name="Chen C."/>
            <person name="Cichocki N."/>
            <person name="Clum A."/>
            <person name="Culley D."/>
            <person name="Crous P.W."/>
            <person name="Fauchery L."/>
            <person name="Girlanda M."/>
            <person name="Hayes R.D."/>
            <person name="Keri Z."/>
            <person name="LaButti K."/>
            <person name="Lipzen A."/>
            <person name="Lombard V."/>
            <person name="Magnuson J."/>
            <person name="Maillard F."/>
            <person name="Murat C."/>
            <person name="Nolan M."/>
            <person name="Ohm R.A."/>
            <person name="Pangilinan J."/>
            <person name="Pereira M.F."/>
            <person name="Perotto S."/>
            <person name="Peter M."/>
            <person name="Pfister S."/>
            <person name="Riley R."/>
            <person name="Sitrit Y."/>
            <person name="Stielow J.B."/>
            <person name="Szollosi G."/>
            <person name="Zifcakova L."/>
            <person name="Stursova M."/>
            <person name="Spatafora J.W."/>
            <person name="Tedersoo L."/>
            <person name="Vaario L.M."/>
            <person name="Yamada A."/>
            <person name="Yan M."/>
            <person name="Wang P."/>
            <person name="Xu J."/>
            <person name="Bruns T."/>
            <person name="Baldrian P."/>
            <person name="Vilgalys R."/>
            <person name="Dunand C."/>
            <person name="Henrissat B."/>
            <person name="Grigoriev I.V."/>
            <person name="Hibbett D."/>
            <person name="Nagy L.G."/>
            <person name="Martin F.M."/>
        </authorList>
    </citation>
    <scope>NUCLEOTIDE SEQUENCE</scope>
    <source>
        <strain evidence="1">Prilba</strain>
    </source>
</reference>
<protein>
    <submittedName>
        <fullName evidence="1">Uncharacterized protein</fullName>
    </submittedName>
</protein>
<dbReference type="Proteomes" id="UP000759537">
    <property type="component" value="Unassembled WGS sequence"/>
</dbReference>
<dbReference type="EMBL" id="WHVB01000127">
    <property type="protein sequence ID" value="KAF8461463.1"/>
    <property type="molecule type" value="Genomic_DNA"/>
</dbReference>
<accession>A0A9P5JUF8</accession>
<keyword evidence="2" id="KW-1185">Reference proteome</keyword>
<proteinExistence type="predicted"/>
<sequence length="253" mass="27983">MVRGAVGRSQVEINYKKLRNLRQPEGVWSMWKGNSDKVQVTRGSSPTSGHRLITRGIAATPTTRCRRQSPQASSGHTFNWALAHTHLDPPIHLPCRDCPTSVWCTTISGGSGPISSRICEEAAAVWSASATNLYQYQKRDRTGKVYFSAIIFTSQSRKLVPCTGTKIVLTCTIVGYPCDICKENMLARPCFSVTPMTGRQRPTSKLAPNCSIDKEMPYGNYLSSRPCLLGRPHALLPSSRDLRSSQSLPLCYY</sequence>